<sequence>MAKHKILSFQKLNFNPTTNKILFKSISSLMRNQSASSKDNQNPLQNLDQWEEDILTRYPDPKNINADKKEEQFRNYEETEKDSVKEFYRLNHTYQTYDFVKQKKADYLKFDKQEMPIWSAFDFLNKLVDDSDPDTDLDQMQHLLQTSEAIRNDGHPDWMVLVGLIHDMGKVLCLFGEPQWAVVGDTFPVGCAYSDKIVYPEFFSQNPDYNNETYQTKLGVYTQNCGLDNVDMSWGHDEYVYHMMKPYLPEPGLYMLRYHSFYSQHRENAYDHLMNEKDHEMFKWVNLFNPYDLYSKNPNQKSWEELQPYYKALVAKYLPATIKF</sequence>
<dbReference type="InterPro" id="IPR007828">
    <property type="entry name" value="Inositol_oxygenase"/>
</dbReference>
<keyword evidence="4" id="KW-0479">Metal-binding</keyword>
<protein>
    <submittedName>
        <fullName evidence="7">Inositol oxygenase</fullName>
    </submittedName>
</protein>
<dbReference type="GO" id="GO:0005506">
    <property type="term" value="F:iron ion binding"/>
    <property type="evidence" value="ECO:0007669"/>
    <property type="project" value="InterPro"/>
</dbReference>
<comment type="cofactor">
    <cofactor evidence="1">
        <name>Fe cation</name>
        <dbReference type="ChEBI" id="CHEBI:24875"/>
    </cofactor>
</comment>
<evidence type="ECO:0000256" key="5">
    <source>
        <dbReference type="ARBA" id="ARBA00023002"/>
    </source>
</evidence>
<evidence type="ECO:0000256" key="4">
    <source>
        <dbReference type="ARBA" id="ARBA00022723"/>
    </source>
</evidence>
<dbReference type="PANTHER" id="PTHR12588:SF0">
    <property type="entry name" value="INOSITOL OXYGENASE"/>
    <property type="match status" value="1"/>
</dbReference>
<reference evidence="7 8" key="1">
    <citation type="submission" date="2018-10" db="EMBL/GenBank/DDBJ databases">
        <title>Genomic Encyclopedia of Archaeal and Bacterial Type Strains, Phase II (KMG-II): from individual species to whole genera.</title>
        <authorList>
            <person name="Goeker M."/>
        </authorList>
    </citation>
    <scope>NUCLEOTIDE SEQUENCE [LARGE SCALE GENOMIC DNA]</scope>
    <source>
        <strain evidence="7 8">DSM 19624</strain>
    </source>
</reference>
<keyword evidence="6" id="KW-0408">Iron</keyword>
<evidence type="ECO:0000256" key="2">
    <source>
        <dbReference type="ARBA" id="ARBA00004496"/>
    </source>
</evidence>
<dbReference type="PANTHER" id="PTHR12588">
    <property type="entry name" value="MYOINOSITOL OXYGENASE"/>
    <property type="match status" value="1"/>
</dbReference>
<comment type="caution">
    <text evidence="7">The sequence shown here is derived from an EMBL/GenBank/DDBJ whole genome shotgun (WGS) entry which is preliminary data.</text>
</comment>
<dbReference type="Pfam" id="PF05153">
    <property type="entry name" value="MIOX"/>
    <property type="match status" value="1"/>
</dbReference>
<dbReference type="Gene3D" id="1.10.3210.10">
    <property type="entry name" value="Hypothetical protein af1432"/>
    <property type="match status" value="1"/>
</dbReference>
<comment type="subcellular location">
    <subcellularLocation>
        <location evidence="2">Cytoplasm</location>
    </subcellularLocation>
</comment>
<evidence type="ECO:0000313" key="7">
    <source>
        <dbReference type="EMBL" id="RLJ80628.1"/>
    </source>
</evidence>
<evidence type="ECO:0000256" key="3">
    <source>
        <dbReference type="ARBA" id="ARBA00022490"/>
    </source>
</evidence>
<dbReference type="Proteomes" id="UP000273898">
    <property type="component" value="Unassembled WGS sequence"/>
</dbReference>
<evidence type="ECO:0000256" key="1">
    <source>
        <dbReference type="ARBA" id="ARBA00001962"/>
    </source>
</evidence>
<evidence type="ECO:0000256" key="6">
    <source>
        <dbReference type="ARBA" id="ARBA00023004"/>
    </source>
</evidence>
<dbReference type="SUPFAM" id="SSF109604">
    <property type="entry name" value="HD-domain/PDEase-like"/>
    <property type="match status" value="1"/>
</dbReference>
<dbReference type="GO" id="GO:0050113">
    <property type="term" value="F:inositol oxygenase activity"/>
    <property type="evidence" value="ECO:0007669"/>
    <property type="project" value="InterPro"/>
</dbReference>
<evidence type="ECO:0000313" key="8">
    <source>
        <dbReference type="Proteomes" id="UP000273898"/>
    </source>
</evidence>
<proteinExistence type="predicted"/>
<keyword evidence="5" id="KW-0560">Oxidoreductase</keyword>
<dbReference type="GO" id="GO:0005737">
    <property type="term" value="C:cytoplasm"/>
    <property type="evidence" value="ECO:0007669"/>
    <property type="project" value="UniProtKB-SubCell"/>
</dbReference>
<keyword evidence="3" id="KW-0963">Cytoplasm</keyword>
<accession>A0A497YD67</accession>
<name>A0A497YD67_9SPHI</name>
<dbReference type="AlphaFoldDB" id="A0A497YD67"/>
<dbReference type="EMBL" id="RCCK01000010">
    <property type="protein sequence ID" value="RLJ80628.1"/>
    <property type="molecule type" value="Genomic_DNA"/>
</dbReference>
<organism evidence="7 8">
    <name type="scientific">Pedobacter alluvionis</name>
    <dbReference type="NCBI Taxonomy" id="475253"/>
    <lineage>
        <taxon>Bacteria</taxon>
        <taxon>Pseudomonadati</taxon>
        <taxon>Bacteroidota</taxon>
        <taxon>Sphingobacteriia</taxon>
        <taxon>Sphingobacteriales</taxon>
        <taxon>Sphingobacteriaceae</taxon>
        <taxon>Pedobacter</taxon>
    </lineage>
</organism>
<gene>
    <name evidence="7" type="ORF">BCL90_1419</name>
</gene>
<dbReference type="GO" id="GO:0019310">
    <property type="term" value="P:inositol catabolic process"/>
    <property type="evidence" value="ECO:0007669"/>
    <property type="project" value="InterPro"/>
</dbReference>